<evidence type="ECO:0000259" key="1">
    <source>
        <dbReference type="SMART" id="SM00860"/>
    </source>
</evidence>
<dbReference type="AlphaFoldDB" id="A0A1S9X700"/>
<reference evidence="4 7" key="1">
    <citation type="submission" date="2016-10" db="EMBL/GenBank/DDBJ databases">
        <title>Genome Sequence of Bacillus weihenstephanensis GM6LP.</title>
        <authorList>
            <person name="Poehlein A."/>
            <person name="Wemheuer F."/>
            <person name="Hollensteiner J."/>
            <person name="Wemheuer B."/>
        </authorList>
    </citation>
    <scope>NUCLEOTIDE SEQUENCE [LARGE SCALE GENOMIC DNA]</scope>
    <source>
        <strain evidence="4 7">GM6LP</strain>
    </source>
</reference>
<evidence type="ECO:0000313" key="3">
    <source>
        <dbReference type="EMBL" id="OSX89852.1"/>
    </source>
</evidence>
<dbReference type="InterPro" id="IPR037883">
    <property type="entry name" value="Knr4/Smi1-like_sf"/>
</dbReference>
<dbReference type="Proteomes" id="UP000190696">
    <property type="component" value="Unassembled WGS sequence"/>
</dbReference>
<accession>A0A1S9X700</accession>
<dbReference type="Proteomes" id="UP000236165">
    <property type="component" value="Unassembled WGS sequence"/>
</dbReference>
<dbReference type="EMBL" id="MRWU01000024">
    <property type="protein sequence ID" value="OSX89852.1"/>
    <property type="molecule type" value="Genomic_DNA"/>
</dbReference>
<dbReference type="EMBL" id="MUAI01000093">
    <property type="protein sequence ID" value="OOR01956.1"/>
    <property type="molecule type" value="Genomic_DNA"/>
</dbReference>
<organism evidence="2 5">
    <name type="scientific">Bacillus mycoides</name>
    <dbReference type="NCBI Taxonomy" id="1405"/>
    <lineage>
        <taxon>Bacteria</taxon>
        <taxon>Bacillati</taxon>
        <taxon>Bacillota</taxon>
        <taxon>Bacilli</taxon>
        <taxon>Bacillales</taxon>
        <taxon>Bacillaceae</taxon>
        <taxon>Bacillus</taxon>
        <taxon>Bacillus cereus group</taxon>
    </lineage>
</organism>
<reference evidence="2 5" key="3">
    <citation type="submission" date="2017-01" db="EMBL/GenBank/DDBJ databases">
        <title>Bacillus cereus isolates.</title>
        <authorList>
            <person name="Beno S.M."/>
        </authorList>
    </citation>
    <scope>NUCLEOTIDE SEQUENCE [LARGE SCALE GENOMIC DNA]</scope>
    <source>
        <strain evidence="2 5">FSL W7-1108</strain>
    </source>
</reference>
<keyword evidence="2" id="KW-0167">Capsid protein</keyword>
<reference evidence="3 6" key="2">
    <citation type="submission" date="2016-12" db="EMBL/GenBank/DDBJ databases">
        <title>Genome Sequences of Twelve Sporeforming Bacillus Species Isolated from Foods.</title>
        <authorList>
            <person name="De Jong A."/>
            <person name="Holsappel S."/>
            <person name="Kuipers O.P."/>
        </authorList>
    </citation>
    <scope>NUCLEOTIDE SEQUENCE [LARGE SCALE GENOMIC DNA]</scope>
    <source>
        <strain evidence="3 6">S3E15</strain>
    </source>
</reference>
<dbReference type="SUPFAM" id="SSF160631">
    <property type="entry name" value="SMI1/KNR4-like"/>
    <property type="match status" value="1"/>
</dbReference>
<dbReference type="SMART" id="SM00860">
    <property type="entry name" value="SMI1_KNR4"/>
    <property type="match status" value="1"/>
</dbReference>
<comment type="caution">
    <text evidence="2">The sequence shown here is derived from an EMBL/GenBank/DDBJ whole genome shotgun (WGS) entry which is preliminary data.</text>
</comment>
<evidence type="ECO:0000313" key="6">
    <source>
        <dbReference type="Proteomes" id="UP000194131"/>
    </source>
</evidence>
<dbReference type="Pfam" id="PF14567">
    <property type="entry name" value="SUKH_5"/>
    <property type="match status" value="1"/>
</dbReference>
<protein>
    <submittedName>
        <fullName evidence="2">Spore coat protein</fullName>
    </submittedName>
</protein>
<keyword evidence="2" id="KW-0946">Virion</keyword>
<dbReference type="Gene3D" id="3.40.1580.10">
    <property type="entry name" value="SMI1/KNR4-like"/>
    <property type="match status" value="1"/>
</dbReference>
<proteinExistence type="predicted"/>
<accession>A0A1S9SW35</accession>
<dbReference type="EMBL" id="MKZQ01000037">
    <property type="protein sequence ID" value="PJN69697.1"/>
    <property type="molecule type" value="Genomic_DNA"/>
</dbReference>
<dbReference type="RefSeq" id="WP_002193665.1">
    <property type="nucleotide sequence ID" value="NZ_CP035955.1"/>
</dbReference>
<gene>
    <name evidence="4" type="ORF">BACWE_34470</name>
    <name evidence="2" type="ORF">BW900_30655</name>
    <name evidence="3" type="ORF">S3E15_02888</name>
</gene>
<sequence>MELYRSKIRELLEFNNLREHFYKEKEETIQEVEERLNVKLPGSYRWFLKEYGGGGNGVYVNGCNDILYYHDRFKSFNIPKGYIIIEHCDEYSYCLDTEKMMNNECPIVNWSAHEKGIYPEADNFYEHLLEGIENAIENEWWEE</sequence>
<feature type="domain" description="Knr4/Smi1-like" evidence="1">
    <location>
        <begin position="23"/>
        <end position="130"/>
    </location>
</feature>
<dbReference type="Proteomes" id="UP000194131">
    <property type="component" value="Unassembled WGS sequence"/>
</dbReference>
<dbReference type="InterPro" id="IPR018958">
    <property type="entry name" value="Knr4/Smi1-like_dom"/>
</dbReference>
<name>A0A1S9X700_BACMY</name>
<evidence type="ECO:0000313" key="2">
    <source>
        <dbReference type="EMBL" id="OOR01956.1"/>
    </source>
</evidence>
<evidence type="ECO:0000313" key="7">
    <source>
        <dbReference type="Proteomes" id="UP000236165"/>
    </source>
</evidence>
<evidence type="ECO:0000313" key="4">
    <source>
        <dbReference type="EMBL" id="PJN69697.1"/>
    </source>
</evidence>
<evidence type="ECO:0000313" key="5">
    <source>
        <dbReference type="Proteomes" id="UP000190696"/>
    </source>
</evidence>